<keyword evidence="2" id="KW-1185">Reference proteome</keyword>
<dbReference type="AlphaFoldDB" id="A0A6M1RVK5"/>
<comment type="caution">
    <text evidence="1">The sequence shown here is derived from an EMBL/GenBank/DDBJ whole genome shotgun (WGS) entry which is preliminary data.</text>
</comment>
<dbReference type="RefSeq" id="WP_165106501.1">
    <property type="nucleotide sequence ID" value="NZ_JAAKYA010000031.1"/>
</dbReference>
<proteinExistence type="predicted"/>
<organism evidence="1 2">
    <name type="scientific">Limisphaera ngatamarikiensis</name>
    <dbReference type="NCBI Taxonomy" id="1324935"/>
    <lineage>
        <taxon>Bacteria</taxon>
        <taxon>Pseudomonadati</taxon>
        <taxon>Verrucomicrobiota</taxon>
        <taxon>Verrucomicrobiia</taxon>
        <taxon>Limisphaerales</taxon>
        <taxon>Limisphaeraceae</taxon>
        <taxon>Limisphaera</taxon>
    </lineage>
</organism>
<evidence type="ECO:0000313" key="2">
    <source>
        <dbReference type="Proteomes" id="UP000477311"/>
    </source>
</evidence>
<dbReference type="Proteomes" id="UP000477311">
    <property type="component" value="Unassembled WGS sequence"/>
</dbReference>
<name>A0A6M1RVK5_9BACT</name>
<sequence length="191" mass="21445">MPSSHRCSSNWSCPHDPGRTPRWKAELCIHHHLHYATLVGEHLCSVAESQGRWLALPGRSVPVRHLRLRGARIGWSNQRRAVCRDWLARDVRFCILADAHLLPDLTRRSPVLCTARFSADCLVRWGHPIVAVEGFADGARFGGTVCKAVGWRWPELRLQVGKWRVGVVSGVAVVGLWSRISPALFWGRPLA</sequence>
<gene>
    <name evidence="1" type="ORF">G4L39_05355</name>
</gene>
<accession>A0A6M1RVK5</accession>
<protein>
    <submittedName>
        <fullName evidence="1">DUF4338 domain-containing protein</fullName>
    </submittedName>
</protein>
<evidence type="ECO:0000313" key="1">
    <source>
        <dbReference type="EMBL" id="NGO38822.1"/>
    </source>
</evidence>
<reference evidence="1 2" key="1">
    <citation type="submission" date="2020-02" db="EMBL/GenBank/DDBJ databases">
        <title>Draft genome sequence of Limisphaera ngatamarikiensis NGM72.4T, a thermophilic Verrucomicrobia grouped in subdivision 3.</title>
        <authorList>
            <person name="Carere C.R."/>
            <person name="Steen J."/>
            <person name="Hugenholtz P."/>
            <person name="Stott M.B."/>
        </authorList>
    </citation>
    <scope>NUCLEOTIDE SEQUENCE [LARGE SCALE GENOMIC DNA]</scope>
    <source>
        <strain evidence="1 2">NGM72.4</strain>
    </source>
</reference>
<dbReference type="EMBL" id="JAAKYA010000031">
    <property type="protein sequence ID" value="NGO38822.1"/>
    <property type="molecule type" value="Genomic_DNA"/>
</dbReference>